<evidence type="ECO:0000313" key="3">
    <source>
        <dbReference type="Proteomes" id="UP001596106"/>
    </source>
</evidence>
<comment type="caution">
    <text evidence="2">The sequence shown here is derived from an EMBL/GenBank/DDBJ whole genome shotgun (WGS) entry which is preliminary data.</text>
</comment>
<gene>
    <name evidence="2" type="ORF">ACFPMF_02335</name>
</gene>
<dbReference type="Proteomes" id="UP001596106">
    <property type="component" value="Unassembled WGS sequence"/>
</dbReference>
<sequence length="109" mass="12813">MKSSLRYGTLLLLLLFGACDKWQVKPDLITMQIADHQEDCMGVFQQRCLLVKIDEETNWGYFYSGIDGFTYEEGYEYRLIVRREPVKNPPQDASSIRYILVNIVEKRKI</sequence>
<dbReference type="RefSeq" id="WP_379840817.1">
    <property type="nucleotide sequence ID" value="NZ_JBHSMA010000001.1"/>
</dbReference>
<reference evidence="3" key="1">
    <citation type="journal article" date="2019" name="Int. J. Syst. Evol. Microbiol.">
        <title>The Global Catalogue of Microorganisms (GCM) 10K type strain sequencing project: providing services to taxonomists for standard genome sequencing and annotation.</title>
        <authorList>
            <consortium name="The Broad Institute Genomics Platform"/>
            <consortium name="The Broad Institute Genome Sequencing Center for Infectious Disease"/>
            <person name="Wu L."/>
            <person name="Ma J."/>
        </authorList>
    </citation>
    <scope>NUCLEOTIDE SEQUENCE [LARGE SCALE GENOMIC DNA]</scope>
    <source>
        <strain evidence="3">CCUG 55250</strain>
    </source>
</reference>
<keyword evidence="3" id="KW-1185">Reference proteome</keyword>
<dbReference type="PROSITE" id="PS51257">
    <property type="entry name" value="PROKAR_LIPOPROTEIN"/>
    <property type="match status" value="1"/>
</dbReference>
<dbReference type="InterPro" id="IPR025485">
    <property type="entry name" value="DUF4377"/>
</dbReference>
<dbReference type="EMBL" id="JBHSMA010000001">
    <property type="protein sequence ID" value="MFC5408132.1"/>
    <property type="molecule type" value="Genomic_DNA"/>
</dbReference>
<organism evidence="2 3">
    <name type="scientific">Larkinella bovis</name>
    <dbReference type="NCBI Taxonomy" id="683041"/>
    <lineage>
        <taxon>Bacteria</taxon>
        <taxon>Pseudomonadati</taxon>
        <taxon>Bacteroidota</taxon>
        <taxon>Cytophagia</taxon>
        <taxon>Cytophagales</taxon>
        <taxon>Spirosomataceae</taxon>
        <taxon>Larkinella</taxon>
    </lineage>
</organism>
<feature type="domain" description="DUF4377" evidence="1">
    <location>
        <begin position="33"/>
        <end position="106"/>
    </location>
</feature>
<dbReference type="Pfam" id="PF14302">
    <property type="entry name" value="DUF4377"/>
    <property type="match status" value="1"/>
</dbReference>
<accession>A0ABW0I7P6</accession>
<evidence type="ECO:0000313" key="2">
    <source>
        <dbReference type="EMBL" id="MFC5408132.1"/>
    </source>
</evidence>
<proteinExistence type="predicted"/>
<evidence type="ECO:0000259" key="1">
    <source>
        <dbReference type="Pfam" id="PF14302"/>
    </source>
</evidence>
<name>A0ABW0I7P6_9BACT</name>
<protein>
    <submittedName>
        <fullName evidence="2">DUF4377 domain-containing protein</fullName>
    </submittedName>
</protein>